<feature type="region of interest" description="Disordered" evidence="1">
    <location>
        <begin position="227"/>
        <end position="291"/>
    </location>
</feature>
<dbReference type="Proteomes" id="UP000030669">
    <property type="component" value="Unassembled WGS sequence"/>
</dbReference>
<organism evidence="2 3">
    <name type="scientific">Gloeophyllum trabeum (strain ATCC 11539 / FP-39264 / Madison 617)</name>
    <name type="common">Brown rot fungus</name>
    <dbReference type="NCBI Taxonomy" id="670483"/>
    <lineage>
        <taxon>Eukaryota</taxon>
        <taxon>Fungi</taxon>
        <taxon>Dikarya</taxon>
        <taxon>Basidiomycota</taxon>
        <taxon>Agaricomycotina</taxon>
        <taxon>Agaricomycetes</taxon>
        <taxon>Gloeophyllales</taxon>
        <taxon>Gloeophyllaceae</taxon>
        <taxon>Gloeophyllum</taxon>
    </lineage>
</organism>
<feature type="region of interest" description="Disordered" evidence="1">
    <location>
        <begin position="383"/>
        <end position="462"/>
    </location>
</feature>
<dbReference type="RefSeq" id="XP_007866258.1">
    <property type="nucleotide sequence ID" value="XM_007868067.1"/>
</dbReference>
<feature type="compositionally biased region" description="Polar residues" evidence="1">
    <location>
        <begin position="436"/>
        <end position="451"/>
    </location>
</feature>
<feature type="compositionally biased region" description="Polar residues" evidence="1">
    <location>
        <begin position="383"/>
        <end position="395"/>
    </location>
</feature>
<protein>
    <submittedName>
        <fullName evidence="2">Uncharacterized protein</fullName>
    </submittedName>
</protein>
<evidence type="ECO:0000256" key="1">
    <source>
        <dbReference type="SAM" id="MobiDB-lite"/>
    </source>
</evidence>
<feature type="compositionally biased region" description="Basic and acidic residues" evidence="1">
    <location>
        <begin position="12"/>
        <end position="22"/>
    </location>
</feature>
<dbReference type="GeneID" id="19309529"/>
<feature type="region of interest" description="Disordered" evidence="1">
    <location>
        <begin position="1"/>
        <end position="22"/>
    </location>
</feature>
<dbReference type="OMA" id="WPWLREP"/>
<gene>
    <name evidence="2" type="ORF">GLOTRDRAFT_93637</name>
</gene>
<dbReference type="EMBL" id="KB469302">
    <property type="protein sequence ID" value="EPQ55091.1"/>
    <property type="molecule type" value="Genomic_DNA"/>
</dbReference>
<accession>S7Q4Y8</accession>
<dbReference type="HOGENOM" id="CLU_511955_0_0_1"/>
<evidence type="ECO:0000313" key="2">
    <source>
        <dbReference type="EMBL" id="EPQ55091.1"/>
    </source>
</evidence>
<dbReference type="KEGG" id="gtr:GLOTRDRAFT_93637"/>
<evidence type="ECO:0000313" key="3">
    <source>
        <dbReference type="Proteomes" id="UP000030669"/>
    </source>
</evidence>
<reference evidence="2 3" key="1">
    <citation type="journal article" date="2012" name="Science">
        <title>The Paleozoic origin of enzymatic lignin decomposition reconstructed from 31 fungal genomes.</title>
        <authorList>
            <person name="Floudas D."/>
            <person name="Binder M."/>
            <person name="Riley R."/>
            <person name="Barry K."/>
            <person name="Blanchette R.A."/>
            <person name="Henrissat B."/>
            <person name="Martinez A.T."/>
            <person name="Otillar R."/>
            <person name="Spatafora J.W."/>
            <person name="Yadav J.S."/>
            <person name="Aerts A."/>
            <person name="Benoit I."/>
            <person name="Boyd A."/>
            <person name="Carlson A."/>
            <person name="Copeland A."/>
            <person name="Coutinho P.M."/>
            <person name="de Vries R.P."/>
            <person name="Ferreira P."/>
            <person name="Findley K."/>
            <person name="Foster B."/>
            <person name="Gaskell J."/>
            <person name="Glotzer D."/>
            <person name="Gorecki P."/>
            <person name="Heitman J."/>
            <person name="Hesse C."/>
            <person name="Hori C."/>
            <person name="Igarashi K."/>
            <person name="Jurgens J.A."/>
            <person name="Kallen N."/>
            <person name="Kersten P."/>
            <person name="Kohler A."/>
            <person name="Kuees U."/>
            <person name="Kumar T.K.A."/>
            <person name="Kuo A."/>
            <person name="LaButti K."/>
            <person name="Larrondo L.F."/>
            <person name="Lindquist E."/>
            <person name="Ling A."/>
            <person name="Lombard V."/>
            <person name="Lucas S."/>
            <person name="Lundell T."/>
            <person name="Martin R."/>
            <person name="McLaughlin D.J."/>
            <person name="Morgenstern I."/>
            <person name="Morin E."/>
            <person name="Murat C."/>
            <person name="Nagy L.G."/>
            <person name="Nolan M."/>
            <person name="Ohm R.A."/>
            <person name="Patyshakuliyeva A."/>
            <person name="Rokas A."/>
            <person name="Ruiz-Duenas F.J."/>
            <person name="Sabat G."/>
            <person name="Salamov A."/>
            <person name="Samejima M."/>
            <person name="Schmutz J."/>
            <person name="Slot J.C."/>
            <person name="St John F."/>
            <person name="Stenlid J."/>
            <person name="Sun H."/>
            <person name="Sun S."/>
            <person name="Syed K."/>
            <person name="Tsang A."/>
            <person name="Wiebenga A."/>
            <person name="Young D."/>
            <person name="Pisabarro A."/>
            <person name="Eastwood D.C."/>
            <person name="Martin F."/>
            <person name="Cullen D."/>
            <person name="Grigoriev I.V."/>
            <person name="Hibbett D.S."/>
        </authorList>
    </citation>
    <scope>NUCLEOTIDE SEQUENCE [LARGE SCALE GENOMIC DNA]</scope>
    <source>
        <strain evidence="2 3">ATCC 11539</strain>
    </source>
</reference>
<name>S7Q4Y8_GLOTA</name>
<sequence length="532" mass="57770">MSRETTTNEGEDPARDFNFRGNLDRSRRMAEANRQRYSIYSGPMSGAQVPAGYIGHLAGISLIPTVDAPTRLNPSSGLHIRLEDGAVGVIDGFPRRGRGEPPESAPAVAYNVPGFLSVREMREAMRRAAYQGDSDDSESEEASEVATAGETKDFSYTSRPSVAPRKLQATRAPTSADRPVVAGGAGVAAGRTGRRAARTSIDLGINEGLGNEGRSRRVTPLVWGEIPAPTRTRDHPEGVPTPAGPVPGGRQEPGGAVGNAKAEGSSRIPHPMVTPRPYASGTPSRMLPEQGRLPVAGTANSAAQRAGDQLTGISNVIQARGRHGTQVEQAGPRTVGMTNVTSNDKRVREETEQPSPCNVRSPSSAPYQEGLEKFPTEQQYCIQVSGDRSPSSLTSKRNREDENYEGPYNPTYRFEDKPPVPEPQTGPRKRHRSDKAQMSSNESIQLTNPLERSTAAPGATRTGASTIEFVQSEEVPFDLTVDYPFQTIPWPDIYRPWGEWPPRETSEPSDFTFEFDYDNCTRLEPAWDSDDA</sequence>
<feature type="compositionally biased region" description="Acidic residues" evidence="1">
    <location>
        <begin position="133"/>
        <end position="143"/>
    </location>
</feature>
<feature type="compositionally biased region" description="Polar residues" evidence="1">
    <location>
        <begin position="353"/>
        <end position="366"/>
    </location>
</feature>
<keyword evidence="3" id="KW-1185">Reference proteome</keyword>
<dbReference type="AlphaFoldDB" id="S7Q4Y8"/>
<feature type="region of interest" description="Disordered" evidence="1">
    <location>
        <begin position="321"/>
        <end position="369"/>
    </location>
</feature>
<proteinExistence type="predicted"/>
<feature type="region of interest" description="Disordered" evidence="1">
    <location>
        <begin position="127"/>
        <end position="194"/>
    </location>
</feature>